<dbReference type="AlphaFoldDB" id="A0AAU7X3W0"/>
<name>A0AAU7X3W0_9PSED</name>
<protein>
    <submittedName>
        <fullName evidence="2">Uncharacterized protein</fullName>
    </submittedName>
</protein>
<sequence>MEAAPKQATMAVADTRVLMPFIVVFPHMYGDSFRRGNGLERDNTENSDRASLSSQIFNSIKV</sequence>
<dbReference type="RefSeq" id="WP_350404923.1">
    <property type="nucleotide sequence ID" value="NZ_CP158490.1"/>
</dbReference>
<evidence type="ECO:0000256" key="1">
    <source>
        <dbReference type="SAM" id="MobiDB-lite"/>
    </source>
</evidence>
<dbReference type="EMBL" id="CP158490">
    <property type="protein sequence ID" value="XBY27538.1"/>
    <property type="molecule type" value="Genomic_DNA"/>
</dbReference>
<proteinExistence type="predicted"/>
<feature type="region of interest" description="Disordered" evidence="1">
    <location>
        <begin position="35"/>
        <end position="62"/>
    </location>
</feature>
<organism evidence="2">
    <name type="scientific">Pseudomonas sp. W17</name>
    <dbReference type="NCBI Taxonomy" id="3144407"/>
    <lineage>
        <taxon>Bacteria</taxon>
        <taxon>Pseudomonadati</taxon>
        <taxon>Pseudomonadota</taxon>
        <taxon>Gammaproteobacteria</taxon>
        <taxon>Pseudomonadales</taxon>
        <taxon>Pseudomonadaceae</taxon>
        <taxon>Pseudomonas</taxon>
    </lineage>
</organism>
<accession>A0AAU7X3W0</accession>
<evidence type="ECO:0000313" key="2">
    <source>
        <dbReference type="EMBL" id="XBY27538.1"/>
    </source>
</evidence>
<reference evidence="2" key="1">
    <citation type="submission" date="2024-06" db="EMBL/GenBank/DDBJ databases">
        <authorList>
            <person name="Wu L."/>
        </authorList>
    </citation>
    <scope>NUCLEOTIDE SEQUENCE</scope>
    <source>
        <strain evidence="2">W17</strain>
    </source>
</reference>
<feature type="compositionally biased region" description="Polar residues" evidence="1">
    <location>
        <begin position="49"/>
        <end position="62"/>
    </location>
</feature>
<feature type="compositionally biased region" description="Basic and acidic residues" evidence="1">
    <location>
        <begin position="35"/>
        <end position="48"/>
    </location>
</feature>
<gene>
    <name evidence="2" type="ORF">ABCR88_16515</name>
</gene>